<dbReference type="AlphaFoldDB" id="A0A844FI02"/>
<evidence type="ECO:0000259" key="6">
    <source>
        <dbReference type="Pfam" id="PF01628"/>
    </source>
</evidence>
<dbReference type="Proteomes" id="UP000462760">
    <property type="component" value="Unassembled WGS sequence"/>
</dbReference>
<dbReference type="InterPro" id="IPR002571">
    <property type="entry name" value="HrcA"/>
</dbReference>
<dbReference type="RefSeq" id="WP_154484302.1">
    <property type="nucleotide sequence ID" value="NZ_JAJBNW010000021.1"/>
</dbReference>
<reference evidence="8 9" key="1">
    <citation type="submission" date="2019-08" db="EMBL/GenBank/DDBJ databases">
        <title>In-depth cultivation of the pig gut microbiome towards novel bacterial diversity and tailored functional studies.</title>
        <authorList>
            <person name="Wylensek D."/>
            <person name="Hitch T.C.A."/>
            <person name="Clavel T."/>
        </authorList>
    </citation>
    <scope>NUCLEOTIDE SEQUENCE [LARGE SCALE GENOMIC DNA]</scope>
    <source>
        <strain evidence="8 9">Med78-601-WT-4W-RMD-3</strain>
    </source>
</reference>
<dbReference type="InterPro" id="IPR029016">
    <property type="entry name" value="GAF-like_dom_sf"/>
</dbReference>
<evidence type="ECO:0000256" key="5">
    <source>
        <dbReference type="HAMAP-Rule" id="MF_00081"/>
    </source>
</evidence>
<dbReference type="InterPro" id="IPR036388">
    <property type="entry name" value="WH-like_DNA-bd_sf"/>
</dbReference>
<sequence length="348" mass="39333">MLDERKLRVLNAIINSYIISAEPIGSRTISKRYDLGVSSATIRNEMSDLEELGYLNKPYTSAGRVPSDKAYRLYVNTLMKQVKSRSLLNDRNVRKKIKKHLLREAGEVEQLIQNAAKILSEITNYTALAVAPQFKQSTLKHIQLISIDDDKILVVIVSDSGVVKNTIFKVENNIPENQLVLISNFLNEKLKGLTLEEIGNEMDAEIFKEMYQFKNIIQNIIPIINQSLEDMEDVELYADGVTNILNFPEYSDVAKAKTFLGFMEDKDSVANMLLKNTFDDFEISIGNENICEEIKDCSLITATYKLNGQTIGKIGVIGPTRMDYITVISSVKLLSINLNEIIDSFFIK</sequence>
<evidence type="ECO:0000256" key="3">
    <source>
        <dbReference type="ARBA" id="ARBA00023016"/>
    </source>
</evidence>
<reference evidence="7" key="2">
    <citation type="submission" date="2022-01" db="EMBL/GenBank/DDBJ databases">
        <title>Collection of gut derived symbiotic bacterial strains cultured from healthy donors.</title>
        <authorList>
            <person name="Lin H."/>
            <person name="Kohout C."/>
            <person name="Waligurski E."/>
            <person name="Pamer E.G."/>
        </authorList>
    </citation>
    <scope>NUCLEOTIDE SEQUENCE</scope>
    <source>
        <strain evidence="7">MSK.14.39</strain>
    </source>
</reference>
<keyword evidence="4 5" id="KW-0804">Transcription</keyword>
<keyword evidence="2 5" id="KW-0805">Transcription regulation</keyword>
<dbReference type="Gene3D" id="3.30.450.40">
    <property type="match status" value="1"/>
</dbReference>
<dbReference type="GO" id="GO:0003677">
    <property type="term" value="F:DNA binding"/>
    <property type="evidence" value="ECO:0007669"/>
    <property type="project" value="InterPro"/>
</dbReference>
<dbReference type="SUPFAM" id="SSF46785">
    <property type="entry name" value="Winged helix' DNA-binding domain"/>
    <property type="match status" value="1"/>
</dbReference>
<evidence type="ECO:0000313" key="8">
    <source>
        <dbReference type="EMBL" id="MSS43624.1"/>
    </source>
</evidence>
<comment type="similarity">
    <text evidence="5">Belongs to the HrcA family.</text>
</comment>
<protein>
    <recommendedName>
        <fullName evidence="5">Heat-inducible transcription repressor HrcA</fullName>
    </recommendedName>
</protein>
<accession>A0A844FI02</accession>
<proteinExistence type="inferred from homology"/>
<organism evidence="8 9">
    <name type="scientific">Anaerosalibacter bizertensis</name>
    <dbReference type="NCBI Taxonomy" id="932217"/>
    <lineage>
        <taxon>Bacteria</taxon>
        <taxon>Bacillati</taxon>
        <taxon>Bacillota</taxon>
        <taxon>Tissierellia</taxon>
        <taxon>Tissierellales</taxon>
        <taxon>Sporanaerobacteraceae</taxon>
        <taxon>Anaerosalibacter</taxon>
    </lineage>
</organism>
<dbReference type="HAMAP" id="MF_00081">
    <property type="entry name" value="HrcA"/>
    <property type="match status" value="1"/>
</dbReference>
<dbReference type="GO" id="GO:0045892">
    <property type="term" value="P:negative regulation of DNA-templated transcription"/>
    <property type="evidence" value="ECO:0007669"/>
    <property type="project" value="UniProtKB-UniRule"/>
</dbReference>
<dbReference type="PANTHER" id="PTHR34824:SF1">
    <property type="entry name" value="HEAT-INDUCIBLE TRANSCRIPTION REPRESSOR HRCA"/>
    <property type="match status" value="1"/>
</dbReference>
<dbReference type="EMBL" id="JAKNID010000018">
    <property type="protein sequence ID" value="MCG4565032.1"/>
    <property type="molecule type" value="Genomic_DNA"/>
</dbReference>
<evidence type="ECO:0000313" key="7">
    <source>
        <dbReference type="EMBL" id="MCG4565032.1"/>
    </source>
</evidence>
<gene>
    <name evidence="5 8" type="primary">hrcA</name>
    <name evidence="8" type="ORF">FYJ27_07780</name>
    <name evidence="7" type="ORF">L0P62_06185</name>
</gene>
<dbReference type="Proteomes" id="UP001108123">
    <property type="component" value="Unassembled WGS sequence"/>
</dbReference>
<dbReference type="Gene3D" id="3.30.390.60">
    <property type="entry name" value="Heat-inducible transcription repressor hrca homolog, domain 3"/>
    <property type="match status" value="1"/>
</dbReference>
<feature type="domain" description="Heat-inducible transcription repressor HrcA C-terminal" evidence="6">
    <location>
        <begin position="109"/>
        <end position="328"/>
    </location>
</feature>
<keyword evidence="10" id="KW-1185">Reference proteome</keyword>
<evidence type="ECO:0000256" key="1">
    <source>
        <dbReference type="ARBA" id="ARBA00022491"/>
    </source>
</evidence>
<dbReference type="Pfam" id="PF01628">
    <property type="entry name" value="HrcA"/>
    <property type="match status" value="1"/>
</dbReference>
<dbReference type="InterPro" id="IPR021153">
    <property type="entry name" value="HrcA_C"/>
</dbReference>
<name>A0A844FI02_9FIRM</name>
<dbReference type="PANTHER" id="PTHR34824">
    <property type="entry name" value="HEAT-INDUCIBLE TRANSCRIPTION REPRESSOR HRCA"/>
    <property type="match status" value="1"/>
</dbReference>
<dbReference type="Gene3D" id="1.10.10.10">
    <property type="entry name" value="Winged helix-like DNA-binding domain superfamily/Winged helix DNA-binding domain"/>
    <property type="match status" value="1"/>
</dbReference>
<dbReference type="SUPFAM" id="SSF55781">
    <property type="entry name" value="GAF domain-like"/>
    <property type="match status" value="1"/>
</dbReference>
<comment type="caution">
    <text evidence="8">The sequence shown here is derived from an EMBL/GenBank/DDBJ whole genome shotgun (WGS) entry which is preliminary data.</text>
</comment>
<evidence type="ECO:0000313" key="10">
    <source>
        <dbReference type="Proteomes" id="UP001108123"/>
    </source>
</evidence>
<evidence type="ECO:0000256" key="2">
    <source>
        <dbReference type="ARBA" id="ARBA00023015"/>
    </source>
</evidence>
<dbReference type="InterPro" id="IPR023120">
    <property type="entry name" value="WHTH_transcript_rep_HrcA_IDD"/>
</dbReference>
<dbReference type="PIRSF" id="PIRSF005485">
    <property type="entry name" value="HrcA"/>
    <property type="match status" value="1"/>
</dbReference>
<keyword evidence="1 5" id="KW-0678">Repressor</keyword>
<evidence type="ECO:0000256" key="4">
    <source>
        <dbReference type="ARBA" id="ARBA00023163"/>
    </source>
</evidence>
<evidence type="ECO:0000313" key="9">
    <source>
        <dbReference type="Proteomes" id="UP000462760"/>
    </source>
</evidence>
<dbReference type="EMBL" id="VULR01000009">
    <property type="protein sequence ID" value="MSS43624.1"/>
    <property type="molecule type" value="Genomic_DNA"/>
</dbReference>
<keyword evidence="3 5" id="KW-0346">Stress response</keyword>
<comment type="function">
    <text evidence="5">Negative regulator of class I heat shock genes (grpE-dnaK-dnaJ and groELS operons). Prevents heat-shock induction of these operons.</text>
</comment>
<dbReference type="InterPro" id="IPR036390">
    <property type="entry name" value="WH_DNA-bd_sf"/>
</dbReference>
<dbReference type="NCBIfam" id="TIGR00331">
    <property type="entry name" value="hrcA"/>
    <property type="match status" value="1"/>
</dbReference>
<dbReference type="OrthoDB" id="9783139at2"/>